<dbReference type="Proteomes" id="UP001550603">
    <property type="component" value="Unassembled WGS sequence"/>
</dbReference>
<dbReference type="PANTHER" id="PTHR47691">
    <property type="entry name" value="REGULATOR-RELATED"/>
    <property type="match status" value="1"/>
</dbReference>
<evidence type="ECO:0000313" key="3">
    <source>
        <dbReference type="Proteomes" id="UP001550603"/>
    </source>
</evidence>
<dbReference type="InterPro" id="IPR011990">
    <property type="entry name" value="TPR-like_helical_dom_sf"/>
</dbReference>
<dbReference type="Gene3D" id="3.40.50.300">
    <property type="entry name" value="P-loop containing nucleotide triphosphate hydrolases"/>
    <property type="match status" value="1"/>
</dbReference>
<dbReference type="PANTHER" id="PTHR47691:SF3">
    <property type="entry name" value="HTH-TYPE TRANSCRIPTIONAL REGULATOR RV0890C-RELATED"/>
    <property type="match status" value="1"/>
</dbReference>
<evidence type="ECO:0000259" key="1">
    <source>
        <dbReference type="Pfam" id="PF13191"/>
    </source>
</evidence>
<organism evidence="2 3">
    <name type="scientific">Streptomyces olindensis</name>
    <dbReference type="NCBI Taxonomy" id="358823"/>
    <lineage>
        <taxon>Bacteria</taxon>
        <taxon>Bacillati</taxon>
        <taxon>Actinomycetota</taxon>
        <taxon>Actinomycetes</taxon>
        <taxon>Kitasatosporales</taxon>
        <taxon>Streptomycetaceae</taxon>
        <taxon>Streptomyces</taxon>
    </lineage>
</organism>
<comment type="caution">
    <text evidence="2">The sequence shown here is derived from an EMBL/GenBank/DDBJ whole genome shotgun (WGS) entry which is preliminary data.</text>
</comment>
<gene>
    <name evidence="2" type="ORF">ABZ568_14200</name>
</gene>
<dbReference type="Gene3D" id="1.25.40.10">
    <property type="entry name" value="Tetratricopeptide repeat domain"/>
    <property type="match status" value="1"/>
</dbReference>
<sequence length="695" mass="75330">MSDASAEARGERSVGAAGSIGQVATGDHVVQHTTLLPPQALPPGADPGRVCHLPYRTALFVGRERELARLDEAFGTAHGVVVHAVHGLGGIGKSTLAAHWAARHAAEFNPVWWITAETPADLDAGLAALGRALQPSLAGALPEEALRERTLHWLASHDGWLLVLDNVSDPADITPLLDRAPSGRFLITTRRGATGWRGIAEPLSLDVLEPAEAVELFTKIHQGPADGVEELCDDLGCLPLAVDQAAAYCREARISPRTYRELLARYPADMYAATAEGGEAQRTVGRVWRVTLDRLNDTPMALIVLFTIAWWAPDGIPRRYLEPFHVPNLGPMSSPLAVTEALRRLAAHSLITLHGDTLSVHRLVQAVARTPDPDDPYRDAEMIDSCRDAAVGLLLLQAPKEARLTQDLRDLTTHIEAFAGHTDPATDTQSSLLLFLDAAAYLQSNHFTDRAAVLLQRAKPAAERIWGRGHGDTLNVAGLLSRCVEDQGDRARALALLEQALAESLEHNGPADPATFRMRRWLVQCLTRGGCAQAEAAAREYLAEATRLLGPEHPEAFEARLHLHWVDQPWPKSPQTEVYLADARRLLGEDHASARRLEEDSVVAALVAGETEEALARAERLMARCLRVLGDQHGDTYKARLLRAGLAALTGDPALARELVLGAGQPFKMELGLPPTEHCRRLILALATALTPQEA</sequence>
<dbReference type="InterPro" id="IPR041664">
    <property type="entry name" value="AAA_16"/>
</dbReference>
<dbReference type="RefSeq" id="WP_359788661.1">
    <property type="nucleotide sequence ID" value="NZ_JBEYBN010000016.1"/>
</dbReference>
<feature type="domain" description="Orc1-like AAA ATPase" evidence="1">
    <location>
        <begin position="60"/>
        <end position="162"/>
    </location>
</feature>
<accession>A0ABV2XU44</accession>
<proteinExistence type="predicted"/>
<dbReference type="EMBL" id="JBEYBN010000016">
    <property type="protein sequence ID" value="MEU2267538.1"/>
    <property type="molecule type" value="Genomic_DNA"/>
</dbReference>
<dbReference type="SUPFAM" id="SSF52540">
    <property type="entry name" value="P-loop containing nucleoside triphosphate hydrolases"/>
    <property type="match status" value="1"/>
</dbReference>
<protein>
    <submittedName>
        <fullName evidence="2">AAA family ATPase</fullName>
    </submittedName>
</protein>
<keyword evidence="3" id="KW-1185">Reference proteome</keyword>
<reference evidence="2 3" key="1">
    <citation type="submission" date="2024-06" db="EMBL/GenBank/DDBJ databases">
        <title>The Natural Products Discovery Center: Release of the First 8490 Sequenced Strains for Exploring Actinobacteria Biosynthetic Diversity.</title>
        <authorList>
            <person name="Kalkreuter E."/>
            <person name="Kautsar S.A."/>
            <person name="Yang D."/>
            <person name="Bader C.D."/>
            <person name="Teijaro C.N."/>
            <person name="Fluegel L."/>
            <person name="Davis C.M."/>
            <person name="Simpson J.R."/>
            <person name="Lauterbach L."/>
            <person name="Steele A.D."/>
            <person name="Gui C."/>
            <person name="Meng S."/>
            <person name="Li G."/>
            <person name="Viehrig K."/>
            <person name="Ye F."/>
            <person name="Su P."/>
            <person name="Kiefer A.F."/>
            <person name="Nichols A."/>
            <person name="Cepeda A.J."/>
            <person name="Yan W."/>
            <person name="Fan B."/>
            <person name="Jiang Y."/>
            <person name="Adhikari A."/>
            <person name="Zheng C.-J."/>
            <person name="Schuster L."/>
            <person name="Cowan T.M."/>
            <person name="Smanski M.J."/>
            <person name="Chevrette M.G."/>
            <person name="De Carvalho L.P.S."/>
            <person name="Shen B."/>
        </authorList>
    </citation>
    <scope>NUCLEOTIDE SEQUENCE [LARGE SCALE GENOMIC DNA]</scope>
    <source>
        <strain evidence="2 3">NPDC019583</strain>
    </source>
</reference>
<dbReference type="InterPro" id="IPR027417">
    <property type="entry name" value="P-loop_NTPase"/>
</dbReference>
<name>A0ABV2XU44_9ACTN</name>
<dbReference type="Pfam" id="PF13191">
    <property type="entry name" value="AAA_16"/>
    <property type="match status" value="1"/>
</dbReference>
<evidence type="ECO:0000313" key="2">
    <source>
        <dbReference type="EMBL" id="MEU2267538.1"/>
    </source>
</evidence>